<reference evidence="1 2" key="1">
    <citation type="journal article" date="2016" name="Int. J. Syst. Evol. Microbiol.">
        <title>Descriptions of Anaerotaenia torta gen. nov., sp. nov. and Anaerocolumna cellulosilytica gen. nov., sp. nov. isolated from a methanogenic reactor of cattle waste.</title>
        <authorList>
            <person name="Uek A."/>
            <person name="Ohtaki Y."/>
            <person name="Kaku N."/>
            <person name="Ueki K."/>
        </authorList>
    </citation>
    <scope>NUCLEOTIDE SEQUENCE [LARGE SCALE GENOMIC DNA]</scope>
    <source>
        <strain evidence="1 2">SN021</strain>
    </source>
</reference>
<dbReference type="InterPro" id="IPR017695">
    <property type="entry name" value="Se-dep_Mo_hydrolase_YqeB"/>
</dbReference>
<name>A0A6S6R1A6_9FIRM</name>
<proteinExistence type="predicted"/>
<protein>
    <submittedName>
        <fullName evidence="1">Molybdenum hydroxylase</fullName>
    </submittedName>
</protein>
<dbReference type="Proteomes" id="UP000515561">
    <property type="component" value="Chromosome"/>
</dbReference>
<dbReference type="EMBL" id="AP023367">
    <property type="protein sequence ID" value="BCJ93847.1"/>
    <property type="molecule type" value="Genomic_DNA"/>
</dbReference>
<sequence length="270" mass="28988">MKIQNNLVVVRGGGDLATGVAYRLIRCGFKVIILEIEKPTVIRRTVAFAEAVYHGVAVVEGIQAIRVQNAEEAIHCVTKNMVPVVVDPAGDTLPVFKPDVLVDAILGKRNLGTRLNMAPIVVGLGPGFCAGEDVHAVIETNRGHNLGRVFLEGTAEPDTGVPGVIGGFDYQRILRAPKDGVIRTVKEICTTVQCGEVIAYVEDLPIVSHLEGVLRGLITDGLWVKKNLKVGDVDPRCKIEYCYSISDKARAIGGGVLEAILYLLKKEGTG</sequence>
<keyword evidence="2" id="KW-1185">Reference proteome</keyword>
<evidence type="ECO:0000313" key="1">
    <source>
        <dbReference type="EMBL" id="BCJ93847.1"/>
    </source>
</evidence>
<dbReference type="NCBIfam" id="TIGR03309">
    <property type="entry name" value="matur_yqeB"/>
    <property type="match status" value="1"/>
</dbReference>
<dbReference type="AlphaFoldDB" id="A0A6S6R1A6"/>
<dbReference type="KEGG" id="acel:acsn021_14160"/>
<dbReference type="RefSeq" id="WP_184092514.1">
    <property type="nucleotide sequence ID" value="NZ_AP023367.1"/>
</dbReference>
<organism evidence="1 2">
    <name type="scientific">Anaerocolumna cellulosilytica</name>
    <dbReference type="NCBI Taxonomy" id="433286"/>
    <lineage>
        <taxon>Bacteria</taxon>
        <taxon>Bacillati</taxon>
        <taxon>Bacillota</taxon>
        <taxon>Clostridia</taxon>
        <taxon>Lachnospirales</taxon>
        <taxon>Lachnospiraceae</taxon>
        <taxon>Anaerocolumna</taxon>
    </lineage>
</organism>
<evidence type="ECO:0000313" key="2">
    <source>
        <dbReference type="Proteomes" id="UP000515561"/>
    </source>
</evidence>
<gene>
    <name evidence="1" type="ORF">acsn021_14160</name>
</gene>
<accession>A0A6S6R1A6</accession>